<dbReference type="CDD" id="cd00130">
    <property type="entry name" value="PAS"/>
    <property type="match status" value="2"/>
</dbReference>
<protein>
    <submittedName>
        <fullName evidence="5">EAL domain-containing protein</fullName>
    </submittedName>
</protein>
<dbReference type="InterPro" id="IPR035965">
    <property type="entry name" value="PAS-like_dom_sf"/>
</dbReference>
<dbReference type="Pfam" id="PF00990">
    <property type="entry name" value="GGDEF"/>
    <property type="match status" value="1"/>
</dbReference>
<dbReference type="CDD" id="cd01949">
    <property type="entry name" value="GGDEF"/>
    <property type="match status" value="1"/>
</dbReference>
<feature type="domain" description="PAS" evidence="1">
    <location>
        <begin position="11"/>
        <end position="56"/>
    </location>
</feature>
<dbReference type="PROSITE" id="PS50112">
    <property type="entry name" value="PAS"/>
    <property type="match status" value="2"/>
</dbReference>
<dbReference type="InterPro" id="IPR035919">
    <property type="entry name" value="EAL_sf"/>
</dbReference>
<dbReference type="SMART" id="SM00052">
    <property type="entry name" value="EAL"/>
    <property type="match status" value="1"/>
</dbReference>
<dbReference type="InterPro" id="IPR000160">
    <property type="entry name" value="GGDEF_dom"/>
</dbReference>
<dbReference type="EMBL" id="JAXOFX010000011">
    <property type="protein sequence ID" value="MDZ5473204.1"/>
    <property type="molecule type" value="Genomic_DNA"/>
</dbReference>
<dbReference type="SMART" id="SM00091">
    <property type="entry name" value="PAS"/>
    <property type="match status" value="2"/>
</dbReference>
<dbReference type="PROSITE" id="PS50883">
    <property type="entry name" value="EAL"/>
    <property type="match status" value="1"/>
</dbReference>
<accession>A0ABU5J1D2</accession>
<dbReference type="InterPro" id="IPR029787">
    <property type="entry name" value="Nucleotide_cyclase"/>
</dbReference>
<dbReference type="InterPro" id="IPR052155">
    <property type="entry name" value="Biofilm_reg_signaling"/>
</dbReference>
<name>A0ABU5J1D2_9BACI</name>
<gene>
    <name evidence="5" type="ORF">SM124_15910</name>
</gene>
<feature type="domain" description="GGDEF" evidence="4">
    <location>
        <begin position="287"/>
        <end position="420"/>
    </location>
</feature>
<dbReference type="InterPro" id="IPR012226">
    <property type="entry name" value="Diguanyl_cyclase/Pdiesterase"/>
</dbReference>
<dbReference type="InterPro" id="IPR001610">
    <property type="entry name" value="PAC"/>
</dbReference>
<evidence type="ECO:0000313" key="5">
    <source>
        <dbReference type="EMBL" id="MDZ5473204.1"/>
    </source>
</evidence>
<dbReference type="SMART" id="SM00267">
    <property type="entry name" value="GGDEF"/>
    <property type="match status" value="1"/>
</dbReference>
<dbReference type="RefSeq" id="WP_322447504.1">
    <property type="nucleotide sequence ID" value="NZ_JAXOFX010000011.1"/>
</dbReference>
<keyword evidence="6" id="KW-1185">Reference proteome</keyword>
<dbReference type="SUPFAM" id="SSF55073">
    <property type="entry name" value="Nucleotide cyclase"/>
    <property type="match status" value="1"/>
</dbReference>
<reference evidence="5 6" key="1">
    <citation type="submission" date="2023-11" db="EMBL/GenBank/DDBJ databases">
        <title>Bacillus jintuensis, isolated from a mudflat on the Beibu Gulf coast.</title>
        <authorList>
            <person name="Li M."/>
        </authorList>
    </citation>
    <scope>NUCLEOTIDE SEQUENCE [LARGE SCALE GENOMIC DNA]</scope>
    <source>
        <strain evidence="5 6">31A1R</strain>
    </source>
</reference>
<dbReference type="PROSITE" id="PS50113">
    <property type="entry name" value="PAC"/>
    <property type="match status" value="1"/>
</dbReference>
<dbReference type="Gene3D" id="3.20.20.450">
    <property type="entry name" value="EAL domain"/>
    <property type="match status" value="1"/>
</dbReference>
<proteinExistence type="predicted"/>
<feature type="domain" description="EAL" evidence="3">
    <location>
        <begin position="429"/>
        <end position="683"/>
    </location>
</feature>
<dbReference type="PANTHER" id="PTHR44757:SF2">
    <property type="entry name" value="BIOFILM ARCHITECTURE MAINTENANCE PROTEIN MBAA"/>
    <property type="match status" value="1"/>
</dbReference>
<sequence>MSNVKLKVKNNDSLSEIVFNHMQEGIIVLDQQLNIISLNPWAQKVTDFTEEEILGKPFSMLFHHLAEYETVTSKVCSEGKWKGEVTKIRKNKDVYPEWMNIRKVSQADGTTNNYVVVFRDITKQKHSQKEIRLAAKVLENTSEGVLITDEKGTILSVNPAFEVVTGYTKEEVLGLNPSLLQSGIHDQTFYNEMWTQIKKHGSWKGEIWNKRKNGEIFPEWLTISSIKDDEGKVTNHVAVFSDITDRKHAEDQLRKLAHFDALTGVANRYSLNKRLNSLIETAAKYNQQLAILFLDLDRFKQINDTLGHSYGDLLLKKVSERLKNLIKNKDMIARLGGDEFVIVLPNIKHPREAVHIAENIIHSLTQSFLLENQEVYISTSIGISLYPLDGLSMESLIRNADKAMYQAKSSGRNQYELYHSDMHQDETKQLKMENYLRKAVEKDEFFLVYHPQVDSETREIIGVEALLRWKQEEMGIVSPADFIPLAEETGLIIPISEWVLKKACEDIQNLHLLGFSKIRMSVNISAYHFNQDSFVKSIYHTIHHTNVNPHLLELELTESMIMPKATESINKLVKLKQLGLKLSVDDFGTGYSSLSYLNRFPIDTLKIDQSFIKKLGVYEEDISIVQAIITMAHRLHLKVVAEGVETKKQFDFLKEENCDIIQGYYITKPLELHDLIYLLENWDQELLK</sequence>
<dbReference type="PIRSF" id="PIRSF005925">
    <property type="entry name" value="Dos"/>
    <property type="match status" value="1"/>
</dbReference>
<evidence type="ECO:0000313" key="6">
    <source>
        <dbReference type="Proteomes" id="UP001290455"/>
    </source>
</evidence>
<dbReference type="NCBIfam" id="TIGR00229">
    <property type="entry name" value="sensory_box"/>
    <property type="match status" value="2"/>
</dbReference>
<evidence type="ECO:0000259" key="3">
    <source>
        <dbReference type="PROSITE" id="PS50883"/>
    </source>
</evidence>
<dbReference type="InterPro" id="IPR001633">
    <property type="entry name" value="EAL_dom"/>
</dbReference>
<dbReference type="PANTHER" id="PTHR44757">
    <property type="entry name" value="DIGUANYLATE CYCLASE DGCP"/>
    <property type="match status" value="1"/>
</dbReference>
<feature type="domain" description="PAC" evidence="2">
    <location>
        <begin position="203"/>
        <end position="255"/>
    </location>
</feature>
<dbReference type="InterPro" id="IPR000014">
    <property type="entry name" value="PAS"/>
</dbReference>
<evidence type="ECO:0000259" key="4">
    <source>
        <dbReference type="PROSITE" id="PS50887"/>
    </source>
</evidence>
<evidence type="ECO:0000259" key="2">
    <source>
        <dbReference type="PROSITE" id="PS50113"/>
    </source>
</evidence>
<dbReference type="InterPro" id="IPR000700">
    <property type="entry name" value="PAS-assoc_C"/>
</dbReference>
<dbReference type="PROSITE" id="PS50887">
    <property type="entry name" value="GGDEF"/>
    <property type="match status" value="1"/>
</dbReference>
<dbReference type="InterPro" id="IPR043128">
    <property type="entry name" value="Rev_trsase/Diguanyl_cyclase"/>
</dbReference>
<dbReference type="SMART" id="SM00086">
    <property type="entry name" value="PAC"/>
    <property type="match status" value="2"/>
</dbReference>
<evidence type="ECO:0000259" key="1">
    <source>
        <dbReference type="PROSITE" id="PS50112"/>
    </source>
</evidence>
<comment type="caution">
    <text evidence="5">The sequence shown here is derived from an EMBL/GenBank/DDBJ whole genome shotgun (WGS) entry which is preliminary data.</text>
</comment>
<feature type="domain" description="PAS" evidence="1">
    <location>
        <begin position="130"/>
        <end position="174"/>
    </location>
</feature>
<dbReference type="Pfam" id="PF00563">
    <property type="entry name" value="EAL"/>
    <property type="match status" value="1"/>
</dbReference>
<dbReference type="CDD" id="cd01948">
    <property type="entry name" value="EAL"/>
    <property type="match status" value="1"/>
</dbReference>
<dbReference type="Pfam" id="PF13426">
    <property type="entry name" value="PAS_9"/>
    <property type="match status" value="2"/>
</dbReference>
<dbReference type="Proteomes" id="UP001290455">
    <property type="component" value="Unassembled WGS sequence"/>
</dbReference>
<dbReference type="NCBIfam" id="TIGR00254">
    <property type="entry name" value="GGDEF"/>
    <property type="match status" value="1"/>
</dbReference>
<dbReference type="SUPFAM" id="SSF141868">
    <property type="entry name" value="EAL domain-like"/>
    <property type="match status" value="1"/>
</dbReference>
<dbReference type="Gene3D" id="3.30.450.20">
    <property type="entry name" value="PAS domain"/>
    <property type="match status" value="2"/>
</dbReference>
<dbReference type="Gene3D" id="3.30.70.270">
    <property type="match status" value="1"/>
</dbReference>
<organism evidence="5 6">
    <name type="scientific">Robertmurraya mangrovi</name>
    <dbReference type="NCBI Taxonomy" id="3098077"/>
    <lineage>
        <taxon>Bacteria</taxon>
        <taxon>Bacillati</taxon>
        <taxon>Bacillota</taxon>
        <taxon>Bacilli</taxon>
        <taxon>Bacillales</taxon>
        <taxon>Bacillaceae</taxon>
        <taxon>Robertmurraya</taxon>
    </lineage>
</organism>
<dbReference type="SUPFAM" id="SSF55785">
    <property type="entry name" value="PYP-like sensor domain (PAS domain)"/>
    <property type="match status" value="2"/>
</dbReference>